<dbReference type="EMBL" id="KN659988">
    <property type="protein sequence ID" value="KHN18046.1"/>
    <property type="molecule type" value="Genomic_DNA"/>
</dbReference>
<feature type="region of interest" description="Disordered" evidence="1">
    <location>
        <begin position="80"/>
        <end position="124"/>
    </location>
</feature>
<accession>A0A0B2Q8T1</accession>
<sequence length="124" mass="13302">MELVGGEERVDGENCRLLEGREGPCRVLGLGINRCQQRTGDCSCRSRRRSSAGGGCESAHDDAVQKPWNLHPCKSTLLPKAHLRSAPDLPETTTTPPTTENSTTAAATTTTTPHRSCCGTRRAV</sequence>
<organism evidence="2">
    <name type="scientific">Glycine soja</name>
    <name type="common">Wild soybean</name>
    <dbReference type="NCBI Taxonomy" id="3848"/>
    <lineage>
        <taxon>Eukaryota</taxon>
        <taxon>Viridiplantae</taxon>
        <taxon>Streptophyta</taxon>
        <taxon>Embryophyta</taxon>
        <taxon>Tracheophyta</taxon>
        <taxon>Spermatophyta</taxon>
        <taxon>Magnoliopsida</taxon>
        <taxon>eudicotyledons</taxon>
        <taxon>Gunneridae</taxon>
        <taxon>Pentapetalae</taxon>
        <taxon>rosids</taxon>
        <taxon>fabids</taxon>
        <taxon>Fabales</taxon>
        <taxon>Fabaceae</taxon>
        <taxon>Papilionoideae</taxon>
        <taxon>50 kb inversion clade</taxon>
        <taxon>NPAAA clade</taxon>
        <taxon>indigoferoid/millettioid clade</taxon>
        <taxon>Phaseoleae</taxon>
        <taxon>Glycine</taxon>
        <taxon>Glycine subgen. Soja</taxon>
    </lineage>
</organism>
<evidence type="ECO:0000256" key="1">
    <source>
        <dbReference type="SAM" id="MobiDB-lite"/>
    </source>
</evidence>
<gene>
    <name evidence="2" type="ORF">glysoja_037845</name>
</gene>
<name>A0A0B2Q8T1_GLYSO</name>
<reference evidence="2" key="1">
    <citation type="submission" date="2014-07" db="EMBL/GenBank/DDBJ databases">
        <title>Identification of a novel salt tolerance gene in wild soybean by whole-genome sequencing.</title>
        <authorList>
            <person name="Lam H.-M."/>
            <person name="Qi X."/>
            <person name="Li M.-W."/>
            <person name="Liu X."/>
            <person name="Xie M."/>
            <person name="Ni M."/>
            <person name="Xu X."/>
        </authorList>
    </citation>
    <scope>NUCLEOTIDE SEQUENCE [LARGE SCALE GENOMIC DNA]</scope>
    <source>
        <tissue evidence="2">Root</tissue>
    </source>
</reference>
<evidence type="ECO:0000313" key="2">
    <source>
        <dbReference type="EMBL" id="KHN18046.1"/>
    </source>
</evidence>
<dbReference type="Proteomes" id="UP000053555">
    <property type="component" value="Unassembled WGS sequence"/>
</dbReference>
<dbReference type="AlphaFoldDB" id="A0A0B2Q8T1"/>
<proteinExistence type="predicted"/>
<protein>
    <submittedName>
        <fullName evidence="2">Uncharacterized protein</fullName>
    </submittedName>
</protein>
<feature type="compositionally biased region" description="Low complexity" evidence="1">
    <location>
        <begin position="92"/>
        <end position="113"/>
    </location>
</feature>